<dbReference type="SUPFAM" id="SSF51391">
    <property type="entry name" value="Thiamin phosphate synthase"/>
    <property type="match status" value="1"/>
</dbReference>
<dbReference type="Proteomes" id="UP001521137">
    <property type="component" value="Unassembled WGS sequence"/>
</dbReference>
<feature type="domain" description="Pyridoxamine kinase/Phosphomethylpyrimidine kinase" evidence="6">
    <location>
        <begin position="28"/>
        <end position="292"/>
    </location>
</feature>
<evidence type="ECO:0000313" key="8">
    <source>
        <dbReference type="Proteomes" id="UP001521137"/>
    </source>
</evidence>
<evidence type="ECO:0000256" key="2">
    <source>
        <dbReference type="ARBA" id="ARBA00004948"/>
    </source>
</evidence>
<dbReference type="GO" id="GO:0008972">
    <property type="term" value="F:phosphomethylpyrimidine kinase activity"/>
    <property type="evidence" value="ECO:0007669"/>
    <property type="project" value="UniProtKB-EC"/>
</dbReference>
<dbReference type="Pfam" id="PF08543">
    <property type="entry name" value="Phos_pyr_kin"/>
    <property type="match status" value="1"/>
</dbReference>
<accession>A0ABS9DBZ1</accession>
<organism evidence="7 8">
    <name type="scientific">Paraglaciecola algarum</name>
    <dbReference type="NCBI Taxonomy" id="3050085"/>
    <lineage>
        <taxon>Bacteria</taxon>
        <taxon>Pseudomonadati</taxon>
        <taxon>Pseudomonadota</taxon>
        <taxon>Gammaproteobacteria</taxon>
        <taxon>Alteromonadales</taxon>
        <taxon>Alteromonadaceae</taxon>
        <taxon>Paraglaciecola</taxon>
    </lineage>
</organism>
<evidence type="ECO:0000256" key="4">
    <source>
        <dbReference type="ARBA" id="ARBA00023268"/>
    </source>
</evidence>
<dbReference type="GO" id="GO:0008902">
    <property type="term" value="F:hydroxymethylpyrimidine kinase activity"/>
    <property type="evidence" value="ECO:0007669"/>
    <property type="project" value="UniProtKB-EC"/>
</dbReference>
<dbReference type="Pfam" id="PF02581">
    <property type="entry name" value="TMP-TENI"/>
    <property type="match status" value="1"/>
</dbReference>
<dbReference type="InterPro" id="IPR013749">
    <property type="entry name" value="PM/HMP-P_kinase-1"/>
</dbReference>
<protein>
    <recommendedName>
        <fullName evidence="3">hydroxymethylpyrimidine kinase</fullName>
        <ecNumber evidence="3">2.7.1.49</ecNumber>
    </recommendedName>
</protein>
<dbReference type="InterPro" id="IPR022998">
    <property type="entry name" value="ThiamineP_synth_TenI"/>
</dbReference>
<dbReference type="InterPro" id="IPR036206">
    <property type="entry name" value="ThiamineP_synth_sf"/>
</dbReference>
<dbReference type="InterPro" id="IPR004399">
    <property type="entry name" value="HMP/HMP-P_kinase_dom"/>
</dbReference>
<dbReference type="PANTHER" id="PTHR20858">
    <property type="entry name" value="PHOSPHOMETHYLPYRIMIDINE KINASE"/>
    <property type="match status" value="1"/>
</dbReference>
<evidence type="ECO:0000259" key="6">
    <source>
        <dbReference type="Pfam" id="PF08543"/>
    </source>
</evidence>
<name>A0ABS9DBZ1_9ALTE</name>
<keyword evidence="4" id="KW-0511">Multifunctional enzyme</keyword>
<dbReference type="Gene3D" id="3.20.20.70">
    <property type="entry name" value="Aldolase class I"/>
    <property type="match status" value="1"/>
</dbReference>
<dbReference type="InterPro" id="IPR029056">
    <property type="entry name" value="Ribokinase-like"/>
</dbReference>
<gene>
    <name evidence="7" type="ORF">L0668_13605</name>
</gene>
<proteinExistence type="predicted"/>
<reference evidence="7 8" key="1">
    <citation type="submission" date="2022-01" db="EMBL/GenBank/DDBJ databases">
        <title>Paraglaciecola sp. G1-23.</title>
        <authorList>
            <person name="Jin M.S."/>
            <person name="Han D.M."/>
            <person name="Kim H.M."/>
            <person name="Jeon C.O."/>
        </authorList>
    </citation>
    <scope>NUCLEOTIDE SEQUENCE [LARGE SCALE GENOMIC DNA]</scope>
    <source>
        <strain evidence="7 8">G1-23</strain>
    </source>
</reference>
<comment type="pathway">
    <text evidence="2">Cofactor biosynthesis; thiamine diphosphate biosynthesis.</text>
</comment>
<dbReference type="RefSeq" id="WP_235313248.1">
    <property type="nucleotide sequence ID" value="NZ_JAKGAS010000007.1"/>
</dbReference>
<keyword evidence="7" id="KW-0808">Transferase</keyword>
<keyword evidence="7" id="KW-0418">Kinase</keyword>
<dbReference type="CDD" id="cd01169">
    <property type="entry name" value="HMPP_kinase"/>
    <property type="match status" value="1"/>
</dbReference>
<dbReference type="EC" id="2.7.1.49" evidence="3"/>
<comment type="cofactor">
    <cofactor evidence="1">
        <name>Mg(2+)</name>
        <dbReference type="ChEBI" id="CHEBI:18420"/>
    </cofactor>
</comment>
<evidence type="ECO:0000256" key="1">
    <source>
        <dbReference type="ARBA" id="ARBA00001946"/>
    </source>
</evidence>
<keyword evidence="8" id="KW-1185">Reference proteome</keyword>
<evidence type="ECO:0000313" key="7">
    <source>
        <dbReference type="EMBL" id="MCF2949151.1"/>
    </source>
</evidence>
<comment type="caution">
    <text evidence="7">The sequence shown here is derived from an EMBL/GenBank/DDBJ whole genome shotgun (WGS) entry which is preliminary data.</text>
</comment>
<dbReference type="EMBL" id="JAKGAS010000007">
    <property type="protein sequence ID" value="MCF2949151.1"/>
    <property type="molecule type" value="Genomic_DNA"/>
</dbReference>
<feature type="domain" description="Thiamine phosphate synthase/TenI" evidence="5">
    <location>
        <begin position="339"/>
        <end position="510"/>
    </location>
</feature>
<evidence type="ECO:0000259" key="5">
    <source>
        <dbReference type="Pfam" id="PF02581"/>
    </source>
</evidence>
<evidence type="ECO:0000256" key="3">
    <source>
        <dbReference type="ARBA" id="ARBA00012135"/>
    </source>
</evidence>
<sequence>MSVNLGAEPLLQQSNNSRPVVWSIAASDSGGGAGIQADNLTIHDLGGHSCNIVTGTTAQNSTVVAGVEATSECMLLAQLNCLANDMPPQAIKIGVLMNVSQVRTIRVWLQNELGKLEAQLGRKIPVIWDPVMLATAGQALTESNLSPSLKDYLKLAKQVSLITPNYQELDFLTQENANQDEQGSWQQKIELLKNSTNTNVLFTGGEQADKIATDWLAATKLEHTSLHHQQQLIGFCTNKIVTANNHGTGCTLSSAIASAMALGHPMLDAICIAKAYVTQGLVKGYQIGQGPGVLARDGWPNKLEYFPKIEMPRYPKLALQHKVSFAKVKTPLQIYPVTQSLKVLEQVLKAGALTVQLRIKQPKDISLLEEDIQQAIGLGRKYQAQVFINDHWQLAIKHGAFGVHLGQEDVLEVDLEQISLAGLALGLSSHGYFEMLLIQQLSPSYLAIGHIFPTPTKSMPSQPQGLQKLARYCQLLKGKIPLVAIGGIEQQNLAQIAQTNVDDVAVVRAVEQAENPGLSWKNLQHQWEACS</sequence>
<dbReference type="InterPro" id="IPR013785">
    <property type="entry name" value="Aldolase_TIM"/>
</dbReference>
<dbReference type="Gene3D" id="3.40.1190.20">
    <property type="match status" value="1"/>
</dbReference>
<dbReference type="SUPFAM" id="SSF53613">
    <property type="entry name" value="Ribokinase-like"/>
    <property type="match status" value="1"/>
</dbReference>
<dbReference type="CDD" id="cd00564">
    <property type="entry name" value="TMP_TenI"/>
    <property type="match status" value="1"/>
</dbReference>
<dbReference type="PANTHER" id="PTHR20858:SF17">
    <property type="entry name" value="HYDROXYMETHYLPYRIMIDINE_PHOSPHOMETHYLPYRIMIDINE KINASE THI20-RELATED"/>
    <property type="match status" value="1"/>
</dbReference>